<dbReference type="Pfam" id="PF00307">
    <property type="entry name" value="CH"/>
    <property type="match status" value="1"/>
</dbReference>
<proteinExistence type="predicted"/>
<sequence length="124" mass="14189">MIQSTPLKRLSVLTEQGDLSNLHLPTITDDAEDVIGRIRLQRNENHTTSQWMDKQRNTLLAYEYLCHIGEAKEWIENCLQEDIDPITKLEDSMRDGIVLAKLASWFAPGIVHKIIGVSRDFNNS</sequence>
<dbReference type="SUPFAM" id="SSF47576">
    <property type="entry name" value="Calponin-homology domain, CH-domain"/>
    <property type="match status" value="1"/>
</dbReference>
<gene>
    <name evidence="2" type="ORF">BCR42DRAFT_333150</name>
</gene>
<dbReference type="AlphaFoldDB" id="A0A1X2I6W7"/>
<dbReference type="GO" id="GO:1903479">
    <property type="term" value="P:mitotic actomyosin contractile ring assembly actin filament organization"/>
    <property type="evidence" value="ECO:0007669"/>
    <property type="project" value="TreeGrafter"/>
</dbReference>
<organism evidence="2 3">
    <name type="scientific">Absidia repens</name>
    <dbReference type="NCBI Taxonomy" id="90262"/>
    <lineage>
        <taxon>Eukaryota</taxon>
        <taxon>Fungi</taxon>
        <taxon>Fungi incertae sedis</taxon>
        <taxon>Mucoromycota</taxon>
        <taxon>Mucoromycotina</taxon>
        <taxon>Mucoromycetes</taxon>
        <taxon>Mucorales</taxon>
        <taxon>Cunninghamellaceae</taxon>
        <taxon>Absidia</taxon>
    </lineage>
</organism>
<dbReference type="STRING" id="90262.A0A1X2I6W7"/>
<reference evidence="2 3" key="1">
    <citation type="submission" date="2016-07" db="EMBL/GenBank/DDBJ databases">
        <title>Pervasive Adenine N6-methylation of Active Genes in Fungi.</title>
        <authorList>
            <consortium name="DOE Joint Genome Institute"/>
            <person name="Mondo S.J."/>
            <person name="Dannebaum R.O."/>
            <person name="Kuo R.C."/>
            <person name="Labutti K."/>
            <person name="Haridas S."/>
            <person name="Kuo A."/>
            <person name="Salamov A."/>
            <person name="Ahrendt S.R."/>
            <person name="Lipzen A."/>
            <person name="Sullivan W."/>
            <person name="Andreopoulos W.B."/>
            <person name="Clum A."/>
            <person name="Lindquist E."/>
            <person name="Daum C."/>
            <person name="Ramamoorthy G.K."/>
            <person name="Gryganskyi A."/>
            <person name="Culley D."/>
            <person name="Magnuson J.K."/>
            <person name="James T.Y."/>
            <person name="O'Malley M.A."/>
            <person name="Stajich J.E."/>
            <person name="Spatafora J.W."/>
            <person name="Visel A."/>
            <person name="Grigoriev I.V."/>
        </authorList>
    </citation>
    <scope>NUCLEOTIDE SEQUENCE [LARGE SCALE GENOMIC DNA]</scope>
    <source>
        <strain evidence="2 3">NRRL 1336</strain>
    </source>
</reference>
<dbReference type="Proteomes" id="UP000193560">
    <property type="component" value="Unassembled WGS sequence"/>
</dbReference>
<dbReference type="OrthoDB" id="21595at2759"/>
<evidence type="ECO:0000259" key="1">
    <source>
        <dbReference type="Pfam" id="PF00307"/>
    </source>
</evidence>
<dbReference type="InterPro" id="IPR036872">
    <property type="entry name" value="CH_dom_sf"/>
</dbReference>
<name>A0A1X2I6W7_9FUNG</name>
<protein>
    <recommendedName>
        <fullName evidence="1">Calponin-homology (CH) domain-containing protein</fullName>
    </recommendedName>
</protein>
<dbReference type="GO" id="GO:0005096">
    <property type="term" value="F:GTPase activator activity"/>
    <property type="evidence" value="ECO:0007669"/>
    <property type="project" value="TreeGrafter"/>
</dbReference>
<dbReference type="GO" id="GO:0005938">
    <property type="term" value="C:cell cortex"/>
    <property type="evidence" value="ECO:0007669"/>
    <property type="project" value="TreeGrafter"/>
</dbReference>
<feature type="domain" description="Calponin-homology (CH)" evidence="1">
    <location>
        <begin position="70"/>
        <end position="113"/>
    </location>
</feature>
<dbReference type="Gene3D" id="1.10.418.10">
    <property type="entry name" value="Calponin-like domain"/>
    <property type="match status" value="1"/>
</dbReference>
<dbReference type="InterPro" id="IPR001715">
    <property type="entry name" value="CH_dom"/>
</dbReference>
<dbReference type="EMBL" id="MCGE01000023">
    <property type="protein sequence ID" value="ORZ10715.1"/>
    <property type="molecule type" value="Genomic_DNA"/>
</dbReference>
<comment type="caution">
    <text evidence="2">The sequence shown here is derived from an EMBL/GenBank/DDBJ whole genome shotgun (WGS) entry which is preliminary data.</text>
</comment>
<accession>A0A1X2I6W7</accession>
<keyword evidence="3" id="KW-1185">Reference proteome</keyword>
<evidence type="ECO:0000313" key="2">
    <source>
        <dbReference type="EMBL" id="ORZ10715.1"/>
    </source>
</evidence>
<dbReference type="PANTHER" id="PTHR14149:SF14">
    <property type="entry name" value="CALPONIN-HOMOLOGY (CH) DOMAIN-CONTAINING PROTEIN"/>
    <property type="match status" value="1"/>
</dbReference>
<dbReference type="PANTHER" id="PTHR14149">
    <property type="entry name" value="RAS GTPASE-ACTIVATING PROTEIN WITH IQ MOTIF"/>
    <property type="match status" value="1"/>
</dbReference>
<dbReference type="GO" id="GO:0051015">
    <property type="term" value="F:actin filament binding"/>
    <property type="evidence" value="ECO:0007669"/>
    <property type="project" value="TreeGrafter"/>
</dbReference>
<evidence type="ECO:0000313" key="3">
    <source>
        <dbReference type="Proteomes" id="UP000193560"/>
    </source>
</evidence>
<dbReference type="GO" id="GO:0005516">
    <property type="term" value="F:calmodulin binding"/>
    <property type="evidence" value="ECO:0007669"/>
    <property type="project" value="TreeGrafter"/>
</dbReference>